<dbReference type="InterPro" id="IPR000835">
    <property type="entry name" value="HTH_MarR-typ"/>
</dbReference>
<dbReference type="SUPFAM" id="SSF46785">
    <property type="entry name" value="Winged helix' DNA-binding domain"/>
    <property type="match status" value="1"/>
</dbReference>
<reference evidence="3" key="1">
    <citation type="journal article" date="2017" name="Proc. Natl. Acad. Sci. U.S.A.">
        <title>Simulation of Deepwater Horizon oil plume reveals substrate specialization within a complex community of hydrocarbon-degraders.</title>
        <authorList>
            <person name="Hu P."/>
            <person name="Dubinsky E.A."/>
            <person name="Probst A.J."/>
            <person name="Wang J."/>
            <person name="Sieber C.M.K."/>
            <person name="Tom L.M."/>
            <person name="Gardinali P."/>
            <person name="Banfield J.F."/>
            <person name="Atlas R.M."/>
            <person name="Andersen G.L."/>
        </authorList>
    </citation>
    <scope>NUCLEOTIDE SEQUENCE [LARGE SCALE GENOMIC DNA]</scope>
</reference>
<dbReference type="Proteomes" id="UP000196531">
    <property type="component" value="Unassembled WGS sequence"/>
</dbReference>
<sequence length="154" mass="17177">MKIKEFEELKDSSLGHALIKAGRIYNNFAFEALKKSIGDEELRPSHVALFAHIPFEGITIVDLAKRAQITKQAVSVLVNFLLERDVLIKMDNPNDKRSILVSFNQSKGAAVMKGMKLIKKHDKELIELLGIKNSKTTLASLLKVIEVYGEGSQT</sequence>
<comment type="caution">
    <text evidence="2">The sequence shown here is derived from an EMBL/GenBank/DDBJ whole genome shotgun (WGS) entry which is preliminary data.</text>
</comment>
<evidence type="ECO:0000313" key="2">
    <source>
        <dbReference type="EMBL" id="OUR95860.1"/>
    </source>
</evidence>
<dbReference type="InterPro" id="IPR036388">
    <property type="entry name" value="WH-like_DNA-bd_sf"/>
</dbReference>
<proteinExistence type="predicted"/>
<dbReference type="Gene3D" id="1.10.10.10">
    <property type="entry name" value="Winged helix-like DNA-binding domain superfamily/Winged helix DNA-binding domain"/>
    <property type="match status" value="1"/>
</dbReference>
<dbReference type="AlphaFoldDB" id="A0A1Y5F5B8"/>
<gene>
    <name evidence="2" type="ORF">A9Q84_15285</name>
</gene>
<feature type="domain" description="HTH marR-type" evidence="1">
    <location>
        <begin position="11"/>
        <end position="147"/>
    </location>
</feature>
<evidence type="ECO:0000259" key="1">
    <source>
        <dbReference type="PROSITE" id="PS50995"/>
    </source>
</evidence>
<organism evidence="2 3">
    <name type="scientific">Halobacteriovorax marinus</name>
    <dbReference type="NCBI Taxonomy" id="97084"/>
    <lineage>
        <taxon>Bacteria</taxon>
        <taxon>Pseudomonadati</taxon>
        <taxon>Bdellovibrionota</taxon>
        <taxon>Bacteriovoracia</taxon>
        <taxon>Bacteriovoracales</taxon>
        <taxon>Halobacteriovoraceae</taxon>
        <taxon>Halobacteriovorax</taxon>
    </lineage>
</organism>
<dbReference type="PROSITE" id="PS50995">
    <property type="entry name" value="HTH_MARR_2"/>
    <property type="match status" value="1"/>
</dbReference>
<dbReference type="EMBL" id="MAAO01000007">
    <property type="protein sequence ID" value="OUR95860.1"/>
    <property type="molecule type" value="Genomic_DNA"/>
</dbReference>
<evidence type="ECO:0000313" key="3">
    <source>
        <dbReference type="Proteomes" id="UP000196531"/>
    </source>
</evidence>
<name>A0A1Y5F5B8_9BACT</name>
<dbReference type="SMART" id="SM00347">
    <property type="entry name" value="HTH_MARR"/>
    <property type="match status" value="1"/>
</dbReference>
<protein>
    <recommendedName>
        <fullName evidence="1">HTH marR-type domain-containing protein</fullName>
    </recommendedName>
</protein>
<dbReference type="InterPro" id="IPR036390">
    <property type="entry name" value="WH_DNA-bd_sf"/>
</dbReference>
<dbReference type="Pfam" id="PF12802">
    <property type="entry name" value="MarR_2"/>
    <property type="match status" value="1"/>
</dbReference>
<accession>A0A1Y5F5B8</accession>
<dbReference type="GO" id="GO:0003700">
    <property type="term" value="F:DNA-binding transcription factor activity"/>
    <property type="evidence" value="ECO:0007669"/>
    <property type="project" value="InterPro"/>
</dbReference>